<organism evidence="1 2">
    <name type="scientific">Cladonia borealis</name>
    <dbReference type="NCBI Taxonomy" id="184061"/>
    <lineage>
        <taxon>Eukaryota</taxon>
        <taxon>Fungi</taxon>
        <taxon>Dikarya</taxon>
        <taxon>Ascomycota</taxon>
        <taxon>Pezizomycotina</taxon>
        <taxon>Lecanoromycetes</taxon>
        <taxon>OSLEUM clade</taxon>
        <taxon>Lecanoromycetidae</taxon>
        <taxon>Lecanorales</taxon>
        <taxon>Lecanorineae</taxon>
        <taxon>Cladoniaceae</taxon>
        <taxon>Cladonia</taxon>
    </lineage>
</organism>
<comment type="caution">
    <text evidence="1">The sequence shown here is derived from an EMBL/GenBank/DDBJ whole genome shotgun (WGS) entry which is preliminary data.</text>
</comment>
<dbReference type="GO" id="GO:0061630">
    <property type="term" value="F:ubiquitin protein ligase activity"/>
    <property type="evidence" value="ECO:0007669"/>
    <property type="project" value="TreeGrafter"/>
</dbReference>
<accession>A0AA39U996</accession>
<dbReference type="GO" id="GO:0030332">
    <property type="term" value="F:cyclin binding"/>
    <property type="evidence" value="ECO:0007669"/>
    <property type="project" value="TreeGrafter"/>
</dbReference>
<dbReference type="GO" id="GO:0000151">
    <property type="term" value="C:ubiquitin ligase complex"/>
    <property type="evidence" value="ECO:0007669"/>
    <property type="project" value="TreeGrafter"/>
</dbReference>
<keyword evidence="2" id="KW-1185">Reference proteome</keyword>
<dbReference type="Proteomes" id="UP001166286">
    <property type="component" value="Unassembled WGS sequence"/>
</dbReference>
<name>A0AA39U996_9LECA</name>
<sequence length="361" mass="39992">MPKTYLYAELLINIRQVTVFAILPSSCNENTRIGLDAGHLILHLTHDEKESSITLPCPVVINNATLNLPLKPVTELSFRLGAATQLPPKAEVCNANSMPWPASKLTSETRVSCQSCGNQLITNVTDWKDLPSGGWADMMDFWHCHKPTTENGNHDTAGSTKGYAAANILGPTPGVGLVDTSHFLLAETNCIGIRREADQKLLSCESCREPVGVVDREYGNIRLFKWSLAVQRSQDTVWETYSVPEIVSAQLLALITELSIYKFLVNSGNTEERKETLLLWVFTPDLMYSTSTQLPQRAMKIFYISIADPAAILEHQNNKTEELQLPHHAITALHTSLKASTTTLPPSAQHHQTWTIGLLPR</sequence>
<dbReference type="GO" id="GO:0000209">
    <property type="term" value="P:protein polyubiquitination"/>
    <property type="evidence" value="ECO:0007669"/>
    <property type="project" value="TreeGrafter"/>
</dbReference>
<gene>
    <name evidence="1" type="ORF">JMJ35_006703</name>
</gene>
<dbReference type="GO" id="GO:0005829">
    <property type="term" value="C:cytosol"/>
    <property type="evidence" value="ECO:0007669"/>
    <property type="project" value="TreeGrafter"/>
</dbReference>
<reference evidence="1" key="1">
    <citation type="submission" date="2023-03" db="EMBL/GenBank/DDBJ databases">
        <title>Complete genome of Cladonia borealis.</title>
        <authorList>
            <person name="Park H."/>
        </authorList>
    </citation>
    <scope>NUCLEOTIDE SEQUENCE</scope>
    <source>
        <strain evidence="1">ANT050790</strain>
    </source>
</reference>
<dbReference type="GO" id="GO:0006513">
    <property type="term" value="P:protein monoubiquitination"/>
    <property type="evidence" value="ECO:0007669"/>
    <property type="project" value="TreeGrafter"/>
</dbReference>
<dbReference type="GO" id="GO:0051865">
    <property type="term" value="P:protein autoubiquitination"/>
    <property type="evidence" value="ECO:0007669"/>
    <property type="project" value="TreeGrafter"/>
</dbReference>
<dbReference type="PANTHER" id="PTHR31531:SF2">
    <property type="entry name" value="E3 UBIQUITIN-PROTEIN LIGASE E3D"/>
    <property type="match status" value="1"/>
</dbReference>
<dbReference type="AlphaFoldDB" id="A0AA39U996"/>
<dbReference type="InterPro" id="IPR019193">
    <property type="entry name" value="UBQ-conj_enz_E2-bd_prot"/>
</dbReference>
<evidence type="ECO:0000313" key="2">
    <source>
        <dbReference type="Proteomes" id="UP001166286"/>
    </source>
</evidence>
<proteinExistence type="predicted"/>
<dbReference type="GO" id="GO:0043161">
    <property type="term" value="P:proteasome-mediated ubiquitin-dependent protein catabolic process"/>
    <property type="evidence" value="ECO:0007669"/>
    <property type="project" value="TreeGrafter"/>
</dbReference>
<dbReference type="GO" id="GO:0031624">
    <property type="term" value="F:ubiquitin conjugating enzyme binding"/>
    <property type="evidence" value="ECO:0007669"/>
    <property type="project" value="TreeGrafter"/>
</dbReference>
<dbReference type="EMBL" id="JAFEKC020000014">
    <property type="protein sequence ID" value="KAK0511151.1"/>
    <property type="molecule type" value="Genomic_DNA"/>
</dbReference>
<evidence type="ECO:0000313" key="1">
    <source>
        <dbReference type="EMBL" id="KAK0511151.1"/>
    </source>
</evidence>
<dbReference type="GO" id="GO:0005634">
    <property type="term" value="C:nucleus"/>
    <property type="evidence" value="ECO:0007669"/>
    <property type="project" value="TreeGrafter"/>
</dbReference>
<protein>
    <recommendedName>
        <fullName evidence="3">Ubiquitin-conjugating enzyme E2C-binding protein</fullName>
    </recommendedName>
</protein>
<dbReference type="Pfam" id="PF09814">
    <property type="entry name" value="HECT_2"/>
    <property type="match status" value="1"/>
</dbReference>
<evidence type="ECO:0008006" key="3">
    <source>
        <dbReference type="Google" id="ProtNLM"/>
    </source>
</evidence>
<dbReference type="PANTHER" id="PTHR31531">
    <property type="entry name" value="E3 UBIQUITIN-PROTEIN LIGASE E3D FAMILY MEMBER"/>
    <property type="match status" value="1"/>
</dbReference>